<comment type="caution">
    <text evidence="1">The sequence shown here is derived from an EMBL/GenBank/DDBJ whole genome shotgun (WGS) entry which is preliminary data.</text>
</comment>
<dbReference type="Proteomes" id="UP001205337">
    <property type="component" value="Unassembled WGS sequence"/>
</dbReference>
<sequence length="129" mass="14216">MDRSDWIEHRRGDGERLGWMRPEGDGFVPVDLLGRDRAGVLDWLAAEELLDALGIGYLAEPFLLERPDAGPLRVRIAEVSPHGIRVVRDYGGAIGGPIEEHRLAWPLPEGLRPLAEVGDAGDGDWLFDA</sequence>
<reference evidence="1 2" key="1">
    <citation type="submission" date="2022-08" db="EMBL/GenBank/DDBJ databases">
        <authorList>
            <person name="Li F."/>
        </authorList>
    </citation>
    <scope>NUCLEOTIDE SEQUENCE [LARGE SCALE GENOMIC DNA]</scope>
    <source>
        <strain evidence="1 2">10F1B-8-1</strain>
    </source>
</reference>
<gene>
    <name evidence="1" type="ORF">NUH29_13680</name>
</gene>
<protein>
    <submittedName>
        <fullName evidence="1">Uncharacterized protein</fullName>
    </submittedName>
</protein>
<accession>A0ABT1ZIS0</accession>
<organism evidence="1 2">
    <name type="scientific">Protaetiibacter mangrovi</name>
    <dbReference type="NCBI Taxonomy" id="2970926"/>
    <lineage>
        <taxon>Bacteria</taxon>
        <taxon>Bacillati</taxon>
        <taxon>Actinomycetota</taxon>
        <taxon>Actinomycetes</taxon>
        <taxon>Micrococcales</taxon>
        <taxon>Microbacteriaceae</taxon>
        <taxon>Protaetiibacter</taxon>
    </lineage>
</organism>
<name>A0ABT1ZIS0_9MICO</name>
<evidence type="ECO:0000313" key="1">
    <source>
        <dbReference type="EMBL" id="MCS0500598.1"/>
    </source>
</evidence>
<proteinExistence type="predicted"/>
<keyword evidence="2" id="KW-1185">Reference proteome</keyword>
<dbReference type="RefSeq" id="WP_258799783.1">
    <property type="nucleotide sequence ID" value="NZ_JANTHX010000008.1"/>
</dbReference>
<dbReference type="EMBL" id="JANTHX010000008">
    <property type="protein sequence ID" value="MCS0500598.1"/>
    <property type="molecule type" value="Genomic_DNA"/>
</dbReference>
<evidence type="ECO:0000313" key="2">
    <source>
        <dbReference type="Proteomes" id="UP001205337"/>
    </source>
</evidence>